<feature type="chain" id="PRO_5012574165" evidence="2">
    <location>
        <begin position="24"/>
        <end position="49"/>
    </location>
</feature>
<organism evidence="3 4">
    <name type="scientific">Deinococcus hopiensis KR-140</name>
    <dbReference type="NCBI Taxonomy" id="695939"/>
    <lineage>
        <taxon>Bacteria</taxon>
        <taxon>Thermotogati</taxon>
        <taxon>Deinococcota</taxon>
        <taxon>Deinococci</taxon>
        <taxon>Deinococcales</taxon>
        <taxon>Deinococcaceae</taxon>
        <taxon>Deinococcus</taxon>
    </lineage>
</organism>
<evidence type="ECO:0000313" key="3">
    <source>
        <dbReference type="EMBL" id="SMB95092.1"/>
    </source>
</evidence>
<dbReference type="EMBL" id="FWWU01000009">
    <property type="protein sequence ID" value="SMB95092.1"/>
    <property type="molecule type" value="Genomic_DNA"/>
</dbReference>
<evidence type="ECO:0000256" key="1">
    <source>
        <dbReference type="SAM" id="MobiDB-lite"/>
    </source>
</evidence>
<keyword evidence="4" id="KW-1185">Reference proteome</keyword>
<dbReference type="AlphaFoldDB" id="A0A1W1VNY8"/>
<feature type="compositionally biased region" description="Low complexity" evidence="1">
    <location>
        <begin position="27"/>
        <end position="40"/>
    </location>
</feature>
<protein>
    <submittedName>
        <fullName evidence="3">Uncharacterized protein</fullName>
    </submittedName>
</protein>
<reference evidence="3 4" key="1">
    <citation type="submission" date="2017-04" db="EMBL/GenBank/DDBJ databases">
        <authorList>
            <person name="Afonso C.L."/>
            <person name="Miller P.J."/>
            <person name="Scott M.A."/>
            <person name="Spackman E."/>
            <person name="Goraichik I."/>
            <person name="Dimitrov K.M."/>
            <person name="Suarez D.L."/>
            <person name="Swayne D.E."/>
        </authorList>
    </citation>
    <scope>NUCLEOTIDE SEQUENCE [LARGE SCALE GENOMIC DNA]</scope>
    <source>
        <strain evidence="3 4">KR-140</strain>
    </source>
</reference>
<dbReference type="Proteomes" id="UP000192582">
    <property type="component" value="Unassembled WGS sequence"/>
</dbReference>
<evidence type="ECO:0000256" key="2">
    <source>
        <dbReference type="SAM" id="SignalP"/>
    </source>
</evidence>
<gene>
    <name evidence="3" type="ORF">SAMN00790413_02684</name>
</gene>
<proteinExistence type="predicted"/>
<evidence type="ECO:0000313" key="4">
    <source>
        <dbReference type="Proteomes" id="UP000192582"/>
    </source>
</evidence>
<accession>A0A1W1VNY8</accession>
<name>A0A1W1VNY8_9DEIO</name>
<sequence length="49" mass="4874">MRIKRIVTALVVVAALGASAAQATNVAGASPAQSTTTTAADDFGRISNK</sequence>
<feature type="signal peptide" evidence="2">
    <location>
        <begin position="1"/>
        <end position="23"/>
    </location>
</feature>
<feature type="region of interest" description="Disordered" evidence="1">
    <location>
        <begin position="27"/>
        <end position="49"/>
    </location>
</feature>
<dbReference type="RefSeq" id="WP_170928777.1">
    <property type="nucleotide sequence ID" value="NZ_FWWU01000009.1"/>
</dbReference>
<dbReference type="STRING" id="695939.SAMN00790413_02684"/>
<keyword evidence="2" id="KW-0732">Signal</keyword>